<dbReference type="AlphaFoldDB" id="A0A1C6TUS1"/>
<evidence type="ECO:0000313" key="2">
    <source>
        <dbReference type="EMBL" id="SCL45572.1"/>
    </source>
</evidence>
<gene>
    <name evidence="2" type="ORF">GA0070608_0026</name>
</gene>
<dbReference type="STRING" id="47871.GA0070608_0026"/>
<dbReference type="Pfam" id="PF18860">
    <property type="entry name" value="AbiJ_NTD3"/>
    <property type="match status" value="1"/>
</dbReference>
<dbReference type="InterPro" id="IPR041427">
    <property type="entry name" value="AbiJ-NTD3"/>
</dbReference>
<dbReference type="OrthoDB" id="7061676at2"/>
<dbReference type="Gene3D" id="3.40.960.10">
    <property type="entry name" value="VSR Endonuclease"/>
    <property type="match status" value="1"/>
</dbReference>
<accession>A0A1C6TUS1</accession>
<feature type="domain" description="AbiJ-NTD3" evidence="1">
    <location>
        <begin position="14"/>
        <end position="182"/>
    </location>
</feature>
<dbReference type="RefSeq" id="WP_141719375.1">
    <property type="nucleotide sequence ID" value="NZ_FMIC01000001.1"/>
</dbReference>
<organism evidence="2 3">
    <name type="scientific">Micromonospora peucetia</name>
    <dbReference type="NCBI Taxonomy" id="47871"/>
    <lineage>
        <taxon>Bacteria</taxon>
        <taxon>Bacillati</taxon>
        <taxon>Actinomycetota</taxon>
        <taxon>Actinomycetes</taxon>
        <taxon>Micromonosporales</taxon>
        <taxon>Micromonosporaceae</taxon>
        <taxon>Micromonospora</taxon>
    </lineage>
</organism>
<evidence type="ECO:0000313" key="3">
    <source>
        <dbReference type="Proteomes" id="UP000199343"/>
    </source>
</evidence>
<proteinExistence type="predicted"/>
<reference evidence="2 3" key="1">
    <citation type="submission" date="2016-06" db="EMBL/GenBank/DDBJ databases">
        <authorList>
            <person name="Kjaerup R.B."/>
            <person name="Dalgaard T.S."/>
            <person name="Juul-Madsen H.R."/>
        </authorList>
    </citation>
    <scope>NUCLEOTIDE SEQUENCE [LARGE SCALE GENOMIC DNA]</scope>
    <source>
        <strain evidence="2 3">DSM 43363</strain>
    </source>
</reference>
<dbReference type="EMBL" id="FMIC01000001">
    <property type="protein sequence ID" value="SCL45572.1"/>
    <property type="molecule type" value="Genomic_DNA"/>
</dbReference>
<evidence type="ECO:0000259" key="1">
    <source>
        <dbReference type="Pfam" id="PF18860"/>
    </source>
</evidence>
<name>A0A1C6TUS1_9ACTN</name>
<sequence>MMSSPIQRATPTGRITHVTRRRLVEGFAAMPTAHWSGDLDEPDFLARLYPLEKMPSNDPRYDTAGRDIFQHRVLNPCDWPDDWIFRDERFGLADNDEALLAFLVEMLHPEVRTNLAEVEQLRDFLNKVLVYDGYEIVQVDAISGAPIFDYRLIGSGVRGSMKNLIFAALGPKPEIVLDDAVNNDLHFVRNADNCLVYDRPLGAHGLTWAELTDWWADRQGMTGEPERDISRSLYRRLDQSLGDNDAERRILRTYAGRYVRLGPDIPALIPQVYLHYDPYTATERRAPGPLPRQRMDFLLLLPHRARVVIECDGKQHYADDDGRANPRQYADMMRADRELRLKGYEVYRFGGSELVDDDAAQHLLSMFFDRLHQRYHS</sequence>
<protein>
    <recommendedName>
        <fullName evidence="1">AbiJ-NTD3 domain-containing protein</fullName>
    </recommendedName>
</protein>
<dbReference type="Proteomes" id="UP000199343">
    <property type="component" value="Unassembled WGS sequence"/>
</dbReference>